<name>A0A7Y3V628_CLOCO</name>
<evidence type="ECO:0000256" key="1">
    <source>
        <dbReference type="SAM" id="Phobius"/>
    </source>
</evidence>
<evidence type="ECO:0000313" key="3">
    <source>
        <dbReference type="Proteomes" id="UP000528432"/>
    </source>
</evidence>
<dbReference type="Proteomes" id="UP000528432">
    <property type="component" value="Unassembled WGS sequence"/>
</dbReference>
<accession>A0A7Y3V628</accession>
<comment type="caution">
    <text evidence="2">The sequence shown here is derived from an EMBL/GenBank/DDBJ whole genome shotgun (WGS) entry which is preliminary data.</text>
</comment>
<dbReference type="AlphaFoldDB" id="A0A7Y3V628"/>
<keyword evidence="1" id="KW-0812">Transmembrane</keyword>
<keyword evidence="1" id="KW-1133">Transmembrane helix</keyword>
<protein>
    <submittedName>
        <fullName evidence="2">Uncharacterized protein</fullName>
    </submittedName>
</protein>
<dbReference type="EMBL" id="JABFIF010000003">
    <property type="protein sequence ID" value="NOH15372.1"/>
    <property type="molecule type" value="Genomic_DNA"/>
</dbReference>
<feature type="transmembrane region" description="Helical" evidence="1">
    <location>
        <begin position="33"/>
        <end position="54"/>
    </location>
</feature>
<keyword evidence="1" id="KW-0472">Membrane</keyword>
<proteinExistence type="predicted"/>
<evidence type="ECO:0000313" key="2">
    <source>
        <dbReference type="EMBL" id="NOH15372.1"/>
    </source>
</evidence>
<feature type="transmembrane region" description="Helical" evidence="1">
    <location>
        <begin position="60"/>
        <end position="78"/>
    </location>
</feature>
<organism evidence="2 3">
    <name type="scientific">Clostridium cochlearium</name>
    <dbReference type="NCBI Taxonomy" id="1494"/>
    <lineage>
        <taxon>Bacteria</taxon>
        <taxon>Bacillati</taxon>
        <taxon>Bacillota</taxon>
        <taxon>Clostridia</taxon>
        <taxon>Eubacteriales</taxon>
        <taxon>Clostridiaceae</taxon>
        <taxon>Clostridium</taxon>
    </lineage>
</organism>
<reference evidence="2 3" key="1">
    <citation type="submission" date="2020-05" db="EMBL/GenBank/DDBJ databases">
        <title>Draft genome sequence of Clostridium cochlearium strain AGROS13 isolated from a sheep dairy farm in New Zealand.</title>
        <authorList>
            <person name="Gupta T.B."/>
            <person name="Jauregui R."/>
            <person name="Risson A.N."/>
            <person name="Brightwell G."/>
            <person name="Maclean P."/>
        </authorList>
    </citation>
    <scope>NUCLEOTIDE SEQUENCE [LARGE SCALE GENOMIC DNA]</scope>
    <source>
        <strain evidence="2 3">AGROS13</strain>
    </source>
</reference>
<sequence>MIKMINLYVPSLGYEDNEFVGKVKNKISRQNRIGLNILGISGIAFSIFLIVASVNSGEAFAYAGIILFIVSIIFIIGVNMKFKQHDYL</sequence>
<gene>
    <name evidence="2" type="ORF">HMJ28_03055</name>
</gene>